<gene>
    <name evidence="1" type="ORF">E2C01_023454</name>
</gene>
<comment type="caution">
    <text evidence="1">The sequence shown here is derived from an EMBL/GenBank/DDBJ whole genome shotgun (WGS) entry which is preliminary data.</text>
</comment>
<dbReference type="AlphaFoldDB" id="A0A5B7EBL7"/>
<protein>
    <submittedName>
        <fullName evidence="1">Uncharacterized protein</fullName>
    </submittedName>
</protein>
<proteinExistence type="predicted"/>
<evidence type="ECO:0000313" key="2">
    <source>
        <dbReference type="Proteomes" id="UP000324222"/>
    </source>
</evidence>
<dbReference type="EMBL" id="VSRR010002210">
    <property type="protein sequence ID" value="MPC30194.1"/>
    <property type="molecule type" value="Genomic_DNA"/>
</dbReference>
<evidence type="ECO:0000313" key="1">
    <source>
        <dbReference type="EMBL" id="MPC30194.1"/>
    </source>
</evidence>
<organism evidence="1 2">
    <name type="scientific">Portunus trituberculatus</name>
    <name type="common">Swimming crab</name>
    <name type="synonym">Neptunus trituberculatus</name>
    <dbReference type="NCBI Taxonomy" id="210409"/>
    <lineage>
        <taxon>Eukaryota</taxon>
        <taxon>Metazoa</taxon>
        <taxon>Ecdysozoa</taxon>
        <taxon>Arthropoda</taxon>
        <taxon>Crustacea</taxon>
        <taxon>Multicrustacea</taxon>
        <taxon>Malacostraca</taxon>
        <taxon>Eumalacostraca</taxon>
        <taxon>Eucarida</taxon>
        <taxon>Decapoda</taxon>
        <taxon>Pleocyemata</taxon>
        <taxon>Brachyura</taxon>
        <taxon>Eubrachyura</taxon>
        <taxon>Portunoidea</taxon>
        <taxon>Portunidae</taxon>
        <taxon>Portuninae</taxon>
        <taxon>Portunus</taxon>
    </lineage>
</organism>
<name>A0A5B7EBL7_PORTR</name>
<keyword evidence="2" id="KW-1185">Reference proteome</keyword>
<dbReference type="Proteomes" id="UP000324222">
    <property type="component" value="Unassembled WGS sequence"/>
</dbReference>
<reference evidence="1 2" key="1">
    <citation type="submission" date="2019-05" db="EMBL/GenBank/DDBJ databases">
        <title>Another draft genome of Portunus trituberculatus and its Hox gene families provides insights of decapod evolution.</title>
        <authorList>
            <person name="Jeong J.-H."/>
            <person name="Song I."/>
            <person name="Kim S."/>
            <person name="Choi T."/>
            <person name="Kim D."/>
            <person name="Ryu S."/>
            <person name="Kim W."/>
        </authorList>
    </citation>
    <scope>NUCLEOTIDE SEQUENCE [LARGE SCALE GENOMIC DNA]</scope>
    <source>
        <tissue evidence="1">Muscle</tissue>
    </source>
</reference>
<accession>A0A5B7EBL7</accession>
<sequence>MFVHVLKLSRRDWRCRRGSRPVFRAPATPVLSPSCSPPDVAKTCRATQPAHSSSRRGSRQSTMIFLIIVQVII</sequence>